<proteinExistence type="predicted"/>
<name>A0A9P6W5N1_RHOMI</name>
<feature type="compositionally biased region" description="Basic and acidic residues" evidence="1">
    <location>
        <begin position="88"/>
        <end position="100"/>
    </location>
</feature>
<feature type="region of interest" description="Disordered" evidence="1">
    <location>
        <begin position="130"/>
        <end position="149"/>
    </location>
</feature>
<dbReference type="Proteomes" id="UP000777482">
    <property type="component" value="Unassembled WGS sequence"/>
</dbReference>
<evidence type="ECO:0000256" key="1">
    <source>
        <dbReference type="SAM" id="MobiDB-lite"/>
    </source>
</evidence>
<organism evidence="2 3">
    <name type="scientific">Rhodotorula mucilaginosa</name>
    <name type="common">Yeast</name>
    <name type="synonym">Rhodotorula rubra</name>
    <dbReference type="NCBI Taxonomy" id="5537"/>
    <lineage>
        <taxon>Eukaryota</taxon>
        <taxon>Fungi</taxon>
        <taxon>Dikarya</taxon>
        <taxon>Basidiomycota</taxon>
        <taxon>Pucciniomycotina</taxon>
        <taxon>Microbotryomycetes</taxon>
        <taxon>Sporidiobolales</taxon>
        <taxon>Sporidiobolaceae</taxon>
        <taxon>Rhodotorula</taxon>
    </lineage>
</organism>
<gene>
    <name evidence="2" type="ORF">C6P46_001165</name>
</gene>
<keyword evidence="3" id="KW-1185">Reference proteome</keyword>
<dbReference type="AlphaFoldDB" id="A0A9P6W5N1"/>
<reference evidence="2 3" key="1">
    <citation type="submission" date="2020-11" db="EMBL/GenBank/DDBJ databases">
        <title>Kefir isolates.</title>
        <authorList>
            <person name="Marcisauskas S."/>
            <person name="Kim Y."/>
            <person name="Blasche S."/>
        </authorList>
    </citation>
    <scope>NUCLEOTIDE SEQUENCE [LARGE SCALE GENOMIC DNA]</scope>
    <source>
        <strain evidence="2 3">KR</strain>
    </source>
</reference>
<evidence type="ECO:0000313" key="2">
    <source>
        <dbReference type="EMBL" id="KAG0664569.1"/>
    </source>
</evidence>
<protein>
    <submittedName>
        <fullName evidence="2">Uncharacterized protein</fullName>
    </submittedName>
</protein>
<accession>A0A9P6W5N1</accession>
<evidence type="ECO:0000313" key="3">
    <source>
        <dbReference type="Proteomes" id="UP000777482"/>
    </source>
</evidence>
<comment type="caution">
    <text evidence="2">The sequence shown here is derived from an EMBL/GenBank/DDBJ whole genome shotgun (WGS) entry which is preliminary data.</text>
</comment>
<sequence>MLVASSDLAYRPLVALHSLDQSCEMGKRTVEMARENAAIARKLQALPSSLPDVGTEPGGIVDQLQPFAGEKLLPELWSTTLRPTRPRANSERGDNADGNKRRFLNSPDFATYVENGKDIALKADACDESQAGAADQSQGEVADRRRNQGAKEGISIRKFSSSLHYESPDARNVSELQGRVELILQLTLFYTGFSSGGRHIFLFILLYAQTFAMLKKPNRTAALGTVCLFKAGDGNNVLEWLGEIAAELGYNDKYYRKMLQAIQDGGPTKGRVGRTQVDRDTRKLLDQAWMQGARNGHVTYTPKVCANGVAQAIADLNHTTCKLRDQSGFYVPLVANEYRAIINEAIRCAKAIKAIKAGEAQNNILACALAAAAPDDSCPFERTQRQMYSMIRGNFCSLVNVLLKNESDPETLFSKCWAGTSSCASIELDPF</sequence>
<dbReference type="EMBL" id="PUHQ01000013">
    <property type="protein sequence ID" value="KAG0664569.1"/>
    <property type="molecule type" value="Genomic_DNA"/>
</dbReference>
<feature type="region of interest" description="Disordered" evidence="1">
    <location>
        <begin position="81"/>
        <end position="101"/>
    </location>
</feature>